<reference evidence="2" key="1">
    <citation type="submission" date="2011-01" db="EMBL/GenBank/DDBJ databases">
        <authorList>
            <person name="Muzny D."/>
            <person name="Qin X."/>
            <person name="Buhay C."/>
            <person name="Dugan-Rocha S."/>
            <person name="Ding Y."/>
            <person name="Chen G."/>
            <person name="Hawes A."/>
            <person name="Holder M."/>
            <person name="Jhangiani S."/>
            <person name="Johnson A."/>
            <person name="Khan Z."/>
            <person name="Li Z."/>
            <person name="Liu W."/>
            <person name="Liu X."/>
            <person name="Perez L."/>
            <person name="Shen H."/>
            <person name="Wang Q."/>
            <person name="Watt J."/>
            <person name="Xi L."/>
            <person name="Xin Y."/>
            <person name="Zhou J."/>
            <person name="Deng J."/>
            <person name="Jiang H."/>
            <person name="Liu Y."/>
            <person name="Qu J."/>
            <person name="Song X.-Z."/>
            <person name="Zhang L."/>
            <person name="Villasana D."/>
            <person name="Johnson A."/>
            <person name="Liu J."/>
            <person name="Liyanage D."/>
            <person name="Lorensuhewa L."/>
            <person name="Robinson T."/>
            <person name="Song A."/>
            <person name="Song B.-B."/>
            <person name="Dinh H."/>
            <person name="Thornton R."/>
            <person name="Coyle M."/>
            <person name="Francisco L."/>
            <person name="Jackson L."/>
            <person name="Javaid M."/>
            <person name="Korchina V."/>
            <person name="Kovar C."/>
            <person name="Mata R."/>
            <person name="Mathew T."/>
            <person name="Ngo R."/>
            <person name="Nguyen L."/>
            <person name="Nguyen N."/>
            <person name="Okwuonu G."/>
            <person name="Ongeri F."/>
            <person name="Pham C."/>
            <person name="Simmons D."/>
            <person name="Wilczek-Boney K."/>
            <person name="Hale W."/>
            <person name="Jakkamsetti A."/>
            <person name="Pham P."/>
            <person name="Ruth R."/>
            <person name="San Lucas F."/>
            <person name="Warren J."/>
            <person name="Zhang J."/>
            <person name="Zhao Z."/>
            <person name="Zhou C."/>
            <person name="Zhu D."/>
            <person name="Lee S."/>
            <person name="Bess C."/>
            <person name="Blankenburg K."/>
            <person name="Forbes L."/>
            <person name="Fu Q."/>
            <person name="Gubbala S."/>
            <person name="Hirani K."/>
            <person name="Jayaseelan J.C."/>
            <person name="Lara F."/>
            <person name="Munidasa M."/>
            <person name="Palculict T."/>
            <person name="Patil S."/>
            <person name="Pu L.-L."/>
            <person name="Saada N."/>
            <person name="Tang L."/>
            <person name="Weissenberger G."/>
            <person name="Zhu Y."/>
            <person name="Hemphill L."/>
            <person name="Shang Y."/>
            <person name="Youmans B."/>
            <person name="Ayvaz T."/>
            <person name="Ross M."/>
            <person name="Santibanez J."/>
            <person name="Aqrawi P."/>
            <person name="Gross S."/>
            <person name="Joshi V."/>
            <person name="Fowler G."/>
            <person name="Nazareth L."/>
            <person name="Reid J."/>
            <person name="Worley K."/>
            <person name="Petrosino J."/>
            <person name="Highlander S."/>
            <person name="Gibbs R."/>
        </authorList>
    </citation>
    <scope>NUCLEOTIDE SEQUENCE [LARGE SCALE GENOMIC DNA]</scope>
    <source>
        <strain evidence="2">ATCC 33269</strain>
    </source>
</reference>
<dbReference type="RefSeq" id="WP_004368746.1">
    <property type="nucleotide sequence ID" value="NZ_GL833119.1"/>
</dbReference>
<comment type="caution">
    <text evidence="2">The sequence shown here is derived from an EMBL/GenBank/DDBJ whole genome shotgun (WGS) entry which is preliminary data.</text>
</comment>
<evidence type="ECO:0000313" key="2">
    <source>
        <dbReference type="EMBL" id="EFZ37722.1"/>
    </source>
</evidence>
<protein>
    <recommendedName>
        <fullName evidence="1">SseB protein C-terminal domain-containing protein</fullName>
    </recommendedName>
</protein>
<feature type="domain" description="SseB protein C-terminal" evidence="1">
    <location>
        <begin position="165"/>
        <end position="266"/>
    </location>
</feature>
<dbReference type="EMBL" id="AEPE02000002">
    <property type="protein sequence ID" value="EFZ37722.1"/>
    <property type="molecule type" value="Genomic_DNA"/>
</dbReference>
<name>E7RLU1_9BACT</name>
<organism evidence="2 3">
    <name type="scientific">Hoylesella oralis ATCC 33269</name>
    <dbReference type="NCBI Taxonomy" id="873533"/>
    <lineage>
        <taxon>Bacteria</taxon>
        <taxon>Pseudomonadati</taxon>
        <taxon>Bacteroidota</taxon>
        <taxon>Bacteroidia</taxon>
        <taxon>Bacteroidales</taxon>
        <taxon>Prevotellaceae</taxon>
        <taxon>Hoylesella</taxon>
    </lineage>
</organism>
<keyword evidence="3" id="KW-1185">Reference proteome</keyword>
<dbReference type="HOGENOM" id="CLU_065768_0_0_10"/>
<evidence type="ECO:0000313" key="3">
    <source>
        <dbReference type="Proteomes" id="UP000005580"/>
    </source>
</evidence>
<accession>E7RLU1</accession>
<dbReference type="AlphaFoldDB" id="E7RLU1"/>
<dbReference type="Pfam" id="PF14581">
    <property type="entry name" value="SseB_C"/>
    <property type="match status" value="1"/>
</dbReference>
<proteinExistence type="predicted"/>
<sequence>MEIDVNTPLENPKLKELFAEFRNAGGKANDSTCGIMEAIAEEFVMNAHFLSVIEMSKEPEKTEGNHVTIPAGTHISYLMVGLNEKTFFPIFIDWEELWKWEHLQGKHVKTQILSFDDYASLVLDGDAEGVVINPFSDNYPIDRKMIARWKEMKELKLTGHTQHTVQENEKVLIGTPKDYPHKLVDAVAEYAKTDPRIKALWLQWLSRTSGDSYLIVVRFKGERSSIFKGIGDAGSPYLDGKYLDMIPYNDDFGRRAIDGVKPFYRKEQSFWNRLLGR</sequence>
<dbReference type="STRING" id="28134.SAMN05444288_0748"/>
<dbReference type="eggNOG" id="ENOG50330NB">
    <property type="taxonomic scope" value="Bacteria"/>
</dbReference>
<dbReference type="Proteomes" id="UP000005580">
    <property type="component" value="Unassembled WGS sequence"/>
</dbReference>
<evidence type="ECO:0000259" key="1">
    <source>
        <dbReference type="Pfam" id="PF14581"/>
    </source>
</evidence>
<gene>
    <name evidence="2" type="ORF">HMPREF0663_10091</name>
</gene>
<dbReference type="InterPro" id="IPR027945">
    <property type="entry name" value="SseB_C"/>
</dbReference>